<keyword evidence="2" id="KW-1185">Reference proteome</keyword>
<comment type="caution">
    <text evidence="1">The sequence shown here is derived from an EMBL/GenBank/DDBJ whole genome shotgun (WGS) entry which is preliminary data.</text>
</comment>
<protein>
    <submittedName>
        <fullName evidence="1">Uncharacterized protein</fullName>
    </submittedName>
</protein>
<dbReference type="Proteomes" id="UP001187192">
    <property type="component" value="Unassembled WGS sequence"/>
</dbReference>
<gene>
    <name evidence="1" type="ORF">TIFTF001_034346</name>
</gene>
<dbReference type="AlphaFoldDB" id="A0AA88J904"/>
<sequence length="50" mass="5639">MGRLLVKAFEMVGVPWVPENYPVRVDEPICAWSDDICDSEWSVPFQAKGA</sequence>
<organism evidence="1 2">
    <name type="scientific">Ficus carica</name>
    <name type="common">Common fig</name>
    <dbReference type="NCBI Taxonomy" id="3494"/>
    <lineage>
        <taxon>Eukaryota</taxon>
        <taxon>Viridiplantae</taxon>
        <taxon>Streptophyta</taxon>
        <taxon>Embryophyta</taxon>
        <taxon>Tracheophyta</taxon>
        <taxon>Spermatophyta</taxon>
        <taxon>Magnoliopsida</taxon>
        <taxon>eudicotyledons</taxon>
        <taxon>Gunneridae</taxon>
        <taxon>Pentapetalae</taxon>
        <taxon>rosids</taxon>
        <taxon>fabids</taxon>
        <taxon>Rosales</taxon>
        <taxon>Moraceae</taxon>
        <taxon>Ficeae</taxon>
        <taxon>Ficus</taxon>
    </lineage>
</organism>
<proteinExistence type="predicted"/>
<evidence type="ECO:0000313" key="2">
    <source>
        <dbReference type="Proteomes" id="UP001187192"/>
    </source>
</evidence>
<evidence type="ECO:0000313" key="1">
    <source>
        <dbReference type="EMBL" id="GMN65272.1"/>
    </source>
</evidence>
<name>A0AA88J904_FICCA</name>
<accession>A0AA88J904</accession>
<reference evidence="1" key="1">
    <citation type="submission" date="2023-07" db="EMBL/GenBank/DDBJ databases">
        <title>draft genome sequence of fig (Ficus carica).</title>
        <authorList>
            <person name="Takahashi T."/>
            <person name="Nishimura K."/>
        </authorList>
    </citation>
    <scope>NUCLEOTIDE SEQUENCE</scope>
</reference>
<dbReference type="EMBL" id="BTGU01000223">
    <property type="protein sequence ID" value="GMN65272.1"/>
    <property type="molecule type" value="Genomic_DNA"/>
</dbReference>